<dbReference type="Gene3D" id="1.10.10.10">
    <property type="entry name" value="Winged helix-like DNA-binding domain superfamily/Winged helix DNA-binding domain"/>
    <property type="match status" value="1"/>
</dbReference>
<dbReference type="KEGG" id="lamb:KBB96_16720"/>
<dbReference type="InterPro" id="IPR016032">
    <property type="entry name" value="Sig_transdc_resp-reg_C-effctor"/>
</dbReference>
<dbReference type="RefSeq" id="WP_211630634.1">
    <property type="nucleotide sequence ID" value="NZ_CP073100.1"/>
</dbReference>
<evidence type="ECO:0000313" key="5">
    <source>
        <dbReference type="EMBL" id="QUE50494.1"/>
    </source>
</evidence>
<protein>
    <submittedName>
        <fullName evidence="5">Helix-turn-helix transcriptional regulator</fullName>
    </submittedName>
</protein>
<keyword evidence="3" id="KW-0804">Transcription</keyword>
<organism evidence="5 6">
    <name type="scientific">Luteolibacter ambystomatis</name>
    <dbReference type="NCBI Taxonomy" id="2824561"/>
    <lineage>
        <taxon>Bacteria</taxon>
        <taxon>Pseudomonadati</taxon>
        <taxon>Verrucomicrobiota</taxon>
        <taxon>Verrucomicrobiia</taxon>
        <taxon>Verrucomicrobiales</taxon>
        <taxon>Verrucomicrobiaceae</taxon>
        <taxon>Luteolibacter</taxon>
    </lineage>
</organism>
<dbReference type="GO" id="GO:0003677">
    <property type="term" value="F:DNA binding"/>
    <property type="evidence" value="ECO:0007669"/>
    <property type="project" value="UniProtKB-KW"/>
</dbReference>
<dbReference type="Pfam" id="PF00196">
    <property type="entry name" value="GerE"/>
    <property type="match status" value="1"/>
</dbReference>
<proteinExistence type="predicted"/>
<dbReference type="PRINTS" id="PR00038">
    <property type="entry name" value="HTHLUXR"/>
</dbReference>
<evidence type="ECO:0000256" key="2">
    <source>
        <dbReference type="ARBA" id="ARBA00023125"/>
    </source>
</evidence>
<gene>
    <name evidence="5" type="ORF">KBB96_16720</name>
</gene>
<dbReference type="PANTHER" id="PTHR44688:SF16">
    <property type="entry name" value="DNA-BINDING TRANSCRIPTIONAL ACTIVATOR DEVR_DOSR"/>
    <property type="match status" value="1"/>
</dbReference>
<dbReference type="CDD" id="cd06170">
    <property type="entry name" value="LuxR_C_like"/>
    <property type="match status" value="1"/>
</dbReference>
<dbReference type="SMART" id="SM00421">
    <property type="entry name" value="HTH_LUXR"/>
    <property type="match status" value="1"/>
</dbReference>
<evidence type="ECO:0000259" key="4">
    <source>
        <dbReference type="PROSITE" id="PS50043"/>
    </source>
</evidence>
<dbReference type="GO" id="GO:0006355">
    <property type="term" value="P:regulation of DNA-templated transcription"/>
    <property type="evidence" value="ECO:0007669"/>
    <property type="project" value="InterPro"/>
</dbReference>
<keyword evidence="2" id="KW-0238">DNA-binding</keyword>
<dbReference type="SUPFAM" id="SSF46894">
    <property type="entry name" value="C-terminal effector domain of the bipartite response regulators"/>
    <property type="match status" value="1"/>
</dbReference>
<dbReference type="AlphaFoldDB" id="A0A975G702"/>
<dbReference type="PANTHER" id="PTHR44688">
    <property type="entry name" value="DNA-BINDING TRANSCRIPTIONAL ACTIVATOR DEVR_DOSR"/>
    <property type="match status" value="1"/>
</dbReference>
<dbReference type="EMBL" id="CP073100">
    <property type="protein sequence ID" value="QUE50494.1"/>
    <property type="molecule type" value="Genomic_DNA"/>
</dbReference>
<keyword evidence="1" id="KW-0805">Transcription regulation</keyword>
<evidence type="ECO:0000256" key="1">
    <source>
        <dbReference type="ARBA" id="ARBA00023015"/>
    </source>
</evidence>
<keyword evidence="6" id="KW-1185">Reference proteome</keyword>
<dbReference type="PROSITE" id="PS00622">
    <property type="entry name" value="HTH_LUXR_1"/>
    <property type="match status" value="1"/>
</dbReference>
<name>A0A975G702_9BACT</name>
<dbReference type="Proteomes" id="UP000676169">
    <property type="component" value="Chromosome"/>
</dbReference>
<dbReference type="InterPro" id="IPR036388">
    <property type="entry name" value="WH-like_DNA-bd_sf"/>
</dbReference>
<evidence type="ECO:0000313" key="6">
    <source>
        <dbReference type="Proteomes" id="UP000676169"/>
    </source>
</evidence>
<dbReference type="PROSITE" id="PS50043">
    <property type="entry name" value="HTH_LUXR_2"/>
    <property type="match status" value="1"/>
</dbReference>
<evidence type="ECO:0000256" key="3">
    <source>
        <dbReference type="ARBA" id="ARBA00023163"/>
    </source>
</evidence>
<reference evidence="5" key="1">
    <citation type="submission" date="2021-04" db="EMBL/GenBank/DDBJ databases">
        <title>Luteolibacter sp. 32A isolated from the skin of an Anderson's salamander (Ambystoma andersonii).</title>
        <authorList>
            <person name="Spergser J."/>
            <person name="Busse H.-J."/>
        </authorList>
    </citation>
    <scope>NUCLEOTIDE SEQUENCE</scope>
    <source>
        <strain evidence="5">32A</strain>
    </source>
</reference>
<feature type="domain" description="HTH luxR-type" evidence="4">
    <location>
        <begin position="185"/>
        <end position="248"/>
    </location>
</feature>
<sequence>MERLGHVDHVRLLDFIAGIHEAVPLAGFGKHLIRLTSELLPGLTVSFDQIEESSGFYSLEHNFLMSESEQSQLFNRLRDVYQQNPIYRYLQEGGTGPVVDIADLVPRRQFQRTDFYQDIFRPVGLEYQMQVLMNRPGWIQTLTLNRDRPIPKAAALTLKLAARHIQLAHRNACLMEQLRPVVVADPQPAIAFTRREREVFAWLQEGKRNGEIALLLGCSPRTVDKHVQRILFKTGAETRTAAVRCRRL</sequence>
<dbReference type="InterPro" id="IPR000792">
    <property type="entry name" value="Tscrpt_reg_LuxR_C"/>
</dbReference>
<accession>A0A975G702</accession>